<reference evidence="8 9" key="1">
    <citation type="submission" date="2018-06" db="EMBL/GenBank/DDBJ databases">
        <title>Complete Genomes of Monosporascus.</title>
        <authorList>
            <person name="Robinson A.J."/>
            <person name="Natvig D.O."/>
        </authorList>
    </citation>
    <scope>NUCLEOTIDE SEQUENCE [LARGE SCALE GENOMIC DNA]</scope>
    <source>
        <strain evidence="8 9">CBS 609.92</strain>
    </source>
</reference>
<protein>
    <recommendedName>
        <fullName evidence="7">Major facilitator superfamily (MFS) profile domain-containing protein</fullName>
    </recommendedName>
</protein>
<dbReference type="InterPro" id="IPR036259">
    <property type="entry name" value="MFS_trans_sf"/>
</dbReference>
<evidence type="ECO:0000256" key="5">
    <source>
        <dbReference type="SAM" id="MobiDB-lite"/>
    </source>
</evidence>
<dbReference type="EMBL" id="QJNS01000061">
    <property type="protein sequence ID" value="RYO90112.1"/>
    <property type="molecule type" value="Genomic_DNA"/>
</dbReference>
<feature type="transmembrane region" description="Helical" evidence="6">
    <location>
        <begin position="170"/>
        <end position="192"/>
    </location>
</feature>
<evidence type="ECO:0000256" key="3">
    <source>
        <dbReference type="ARBA" id="ARBA00022989"/>
    </source>
</evidence>
<dbReference type="Proteomes" id="UP000294003">
    <property type="component" value="Unassembled WGS sequence"/>
</dbReference>
<name>A0ABY0HDH8_9PEZI</name>
<dbReference type="Gene3D" id="1.20.1250.20">
    <property type="entry name" value="MFS general substrate transporter like domains"/>
    <property type="match status" value="2"/>
</dbReference>
<evidence type="ECO:0000256" key="4">
    <source>
        <dbReference type="ARBA" id="ARBA00023136"/>
    </source>
</evidence>
<gene>
    <name evidence="8" type="ORF">DL762_002837</name>
</gene>
<evidence type="ECO:0000256" key="2">
    <source>
        <dbReference type="ARBA" id="ARBA00022692"/>
    </source>
</evidence>
<dbReference type="InterPro" id="IPR011701">
    <property type="entry name" value="MFS"/>
</dbReference>
<feature type="transmembrane region" description="Helical" evidence="6">
    <location>
        <begin position="311"/>
        <end position="333"/>
    </location>
</feature>
<feature type="transmembrane region" description="Helical" evidence="6">
    <location>
        <begin position="32"/>
        <end position="55"/>
    </location>
</feature>
<comment type="subcellular location">
    <subcellularLocation>
        <location evidence="1">Membrane</location>
        <topology evidence="1">Multi-pass membrane protein</topology>
    </subcellularLocation>
</comment>
<feature type="transmembrane region" description="Helical" evidence="6">
    <location>
        <begin position="98"/>
        <end position="118"/>
    </location>
</feature>
<proteinExistence type="predicted"/>
<feature type="transmembrane region" description="Helical" evidence="6">
    <location>
        <begin position="280"/>
        <end position="299"/>
    </location>
</feature>
<feature type="transmembrane region" description="Helical" evidence="6">
    <location>
        <begin position="67"/>
        <end position="86"/>
    </location>
</feature>
<feature type="transmembrane region" description="Helical" evidence="6">
    <location>
        <begin position="139"/>
        <end position="164"/>
    </location>
</feature>
<dbReference type="PROSITE" id="PS50850">
    <property type="entry name" value="MFS"/>
    <property type="match status" value="1"/>
</dbReference>
<comment type="caution">
    <text evidence="8">The sequence shown here is derived from an EMBL/GenBank/DDBJ whole genome shotgun (WGS) entry which is preliminary data.</text>
</comment>
<feature type="region of interest" description="Disordered" evidence="5">
    <location>
        <begin position="438"/>
        <end position="464"/>
    </location>
</feature>
<evidence type="ECO:0000259" key="7">
    <source>
        <dbReference type="PROSITE" id="PS50850"/>
    </source>
</evidence>
<evidence type="ECO:0000256" key="6">
    <source>
        <dbReference type="SAM" id="Phobius"/>
    </source>
</evidence>
<keyword evidence="4 6" id="KW-0472">Membrane</keyword>
<feature type="domain" description="Major facilitator superfamily (MFS) profile" evidence="7">
    <location>
        <begin position="1"/>
        <end position="438"/>
    </location>
</feature>
<feature type="transmembrane region" description="Helical" evidence="6">
    <location>
        <begin position="416"/>
        <end position="434"/>
    </location>
</feature>
<feature type="transmembrane region" description="Helical" evidence="6">
    <location>
        <begin position="213"/>
        <end position="235"/>
    </location>
</feature>
<keyword evidence="9" id="KW-1185">Reference proteome</keyword>
<dbReference type="PANTHER" id="PTHR23501:SF43">
    <property type="entry name" value="MULTIDRUG TRANSPORTER, PUTATIVE (AFU_ORTHOLOGUE AFUA_6G03040)-RELATED"/>
    <property type="match status" value="1"/>
</dbReference>
<organism evidence="8 9">
    <name type="scientific">Monosporascus cannonballus</name>
    <dbReference type="NCBI Taxonomy" id="155416"/>
    <lineage>
        <taxon>Eukaryota</taxon>
        <taxon>Fungi</taxon>
        <taxon>Dikarya</taxon>
        <taxon>Ascomycota</taxon>
        <taxon>Pezizomycotina</taxon>
        <taxon>Sordariomycetes</taxon>
        <taxon>Xylariomycetidae</taxon>
        <taxon>Xylariales</taxon>
        <taxon>Xylariales incertae sedis</taxon>
        <taxon>Monosporascus</taxon>
    </lineage>
</organism>
<accession>A0ABY0HDH8</accession>
<evidence type="ECO:0000256" key="1">
    <source>
        <dbReference type="ARBA" id="ARBA00004141"/>
    </source>
</evidence>
<dbReference type="Pfam" id="PF07690">
    <property type="entry name" value="MFS_1"/>
    <property type="match status" value="1"/>
</dbReference>
<keyword evidence="3 6" id="KW-1133">Transmembrane helix</keyword>
<dbReference type="InterPro" id="IPR020846">
    <property type="entry name" value="MFS_dom"/>
</dbReference>
<evidence type="ECO:0000313" key="9">
    <source>
        <dbReference type="Proteomes" id="UP000294003"/>
    </source>
</evidence>
<sequence>MSDIYGRRQLLCVAWVLFSAFSAGCGLSKSMTSLIVCRAFQGIGASGLYSLAQVVLFEVGPAHKPSLLGALIGMTLAVSFVLGPVLGGVISSQINWRWIFWINIPFGCVSLVVLFCVWPRNTGIGRRLSPWDTVRKVDLLGNVLILCATTLMVFALQEAGAFAYTWNSPVIVLTLSIAGLSSVMFIAWEVFLGVKSNTKVEPILPLRLITHRVYMAALICTLFTGFTYLSLLIIIPERFQIVNRENALWSGIHLLPMLGATALGSFLAGAVSSKRNNTSVTLIASLCLQLIGTGLLSTLSDVTTEIKAQYGYQVILGLGIGLSLGAATILASVQARHVDLAVAQGAIAQARVFGGAVGIAICSIILNTKLEDQLAGAIDPDDLEALHRSPTATSYLSQEQQRLVRRVYASAFTSDMTLMMGVCAAGVICSLLTFERRPPPMPSAPGQTNKDEMASRGQSSEIELDELVHVRVD</sequence>
<evidence type="ECO:0000313" key="8">
    <source>
        <dbReference type="EMBL" id="RYO90112.1"/>
    </source>
</evidence>
<dbReference type="PROSITE" id="PS51257">
    <property type="entry name" value="PROKAR_LIPOPROTEIN"/>
    <property type="match status" value="1"/>
</dbReference>
<feature type="transmembrane region" description="Helical" evidence="6">
    <location>
        <begin position="247"/>
        <end position="268"/>
    </location>
</feature>
<dbReference type="PANTHER" id="PTHR23501">
    <property type="entry name" value="MAJOR FACILITATOR SUPERFAMILY"/>
    <property type="match status" value="1"/>
</dbReference>
<dbReference type="SUPFAM" id="SSF103473">
    <property type="entry name" value="MFS general substrate transporter"/>
    <property type="match status" value="1"/>
</dbReference>
<keyword evidence="2 6" id="KW-0812">Transmembrane</keyword>
<feature type="transmembrane region" description="Helical" evidence="6">
    <location>
        <begin position="345"/>
        <end position="366"/>
    </location>
</feature>